<dbReference type="InterPro" id="IPR003615">
    <property type="entry name" value="HNH_nuc"/>
</dbReference>
<sequence length="336" mass="40180">MKLSIKINREWFKMNIYIKQWSDLILNCSFDNTYKMAWSKALVESTVNFNDPIDDIVIFDFNDIAKLCLKYYWNQTIYFDLIQSPNIKKPPEIISSTKELITLFFNNKHSVQPIRFEKIDFSAIGLAREYEVTVKNIVRTLKQDVSWRFKNLNRQTYEIYGLNLSESKVIFNKKDVITLKEHSDLLFTVINYRWTQMLEGFNYSPRISRKVRAIDENNIKRSSLKKFQEHLDLMFEDGKRKCFYCGKAIADNETSVDHVIPWSYMFSDDLWNLVYCHKGENSEKSNRLPSQEDITRLEERNNQLLERMQNNTKDYDQLQIAVEKDYVKKFWISFKG</sequence>
<keyword evidence="1" id="KW-0175">Coiled coil</keyword>
<gene>
    <name evidence="3" type="ORF">SAMN05421503_1391</name>
</gene>
<evidence type="ECO:0000259" key="2">
    <source>
        <dbReference type="SMART" id="SM00507"/>
    </source>
</evidence>
<feature type="coiled-coil region" evidence="1">
    <location>
        <begin position="294"/>
        <end position="321"/>
    </location>
</feature>
<dbReference type="GO" id="GO:0004519">
    <property type="term" value="F:endonuclease activity"/>
    <property type="evidence" value="ECO:0007669"/>
    <property type="project" value="UniProtKB-KW"/>
</dbReference>
<evidence type="ECO:0000313" key="3">
    <source>
        <dbReference type="EMBL" id="SNZ09864.1"/>
    </source>
</evidence>
<keyword evidence="3" id="KW-0540">Nuclease</keyword>
<feature type="domain" description="HNH nuclease" evidence="2">
    <location>
        <begin position="229"/>
        <end position="282"/>
    </location>
</feature>
<name>A0A285NK21_9BACI</name>
<accession>A0A285NK21</accession>
<keyword evidence="3" id="KW-0378">Hydrolase</keyword>
<reference evidence="4" key="1">
    <citation type="submission" date="2017-09" db="EMBL/GenBank/DDBJ databases">
        <authorList>
            <person name="Varghese N."/>
            <person name="Submissions S."/>
        </authorList>
    </citation>
    <scope>NUCLEOTIDE SEQUENCE [LARGE SCALE GENOMIC DNA]</scope>
    <source>
        <strain evidence="4">CGMCC 1.8913</strain>
    </source>
</reference>
<keyword evidence="3" id="KW-0255">Endonuclease</keyword>
<evidence type="ECO:0000313" key="4">
    <source>
        <dbReference type="Proteomes" id="UP000219356"/>
    </source>
</evidence>
<dbReference type="EMBL" id="OBEK01000002">
    <property type="protein sequence ID" value="SNZ09864.1"/>
    <property type="molecule type" value="Genomic_DNA"/>
</dbReference>
<proteinExistence type="predicted"/>
<dbReference type="Pfam" id="PF13395">
    <property type="entry name" value="HNH_4"/>
    <property type="match status" value="1"/>
</dbReference>
<keyword evidence="4" id="KW-1185">Reference proteome</keyword>
<dbReference type="Proteomes" id="UP000219356">
    <property type="component" value="Unassembled WGS sequence"/>
</dbReference>
<dbReference type="Gene3D" id="1.10.30.50">
    <property type="match status" value="1"/>
</dbReference>
<dbReference type="CDD" id="cd00085">
    <property type="entry name" value="HNHc"/>
    <property type="match status" value="1"/>
</dbReference>
<protein>
    <submittedName>
        <fullName evidence="3">HNH endonuclease</fullName>
    </submittedName>
</protein>
<dbReference type="SMART" id="SM00507">
    <property type="entry name" value="HNHc"/>
    <property type="match status" value="1"/>
</dbReference>
<organism evidence="3 4">
    <name type="scientific">Terribacillus aidingensis</name>
    <dbReference type="NCBI Taxonomy" id="586416"/>
    <lineage>
        <taxon>Bacteria</taxon>
        <taxon>Bacillati</taxon>
        <taxon>Bacillota</taxon>
        <taxon>Bacilli</taxon>
        <taxon>Bacillales</taxon>
        <taxon>Bacillaceae</taxon>
        <taxon>Terribacillus</taxon>
    </lineage>
</organism>
<dbReference type="AlphaFoldDB" id="A0A285NK21"/>
<evidence type="ECO:0000256" key="1">
    <source>
        <dbReference type="SAM" id="Coils"/>
    </source>
</evidence>